<dbReference type="RefSeq" id="XP_036361347.1">
    <property type="nucleotide sequence ID" value="XM_036505454.1"/>
</dbReference>
<evidence type="ECO:0000313" key="1">
    <source>
        <dbReference type="Proteomes" id="UP000515154"/>
    </source>
</evidence>
<reference evidence="2" key="1">
    <citation type="submission" date="2025-08" db="UniProtKB">
        <authorList>
            <consortium name="RefSeq"/>
        </authorList>
    </citation>
    <scope>IDENTIFICATION</scope>
</reference>
<keyword evidence="1" id="KW-1185">Reference proteome</keyword>
<dbReference type="KEGG" id="osn:118764578"/>
<organism evidence="1 2">
    <name type="scientific">Octopus sinensis</name>
    <name type="common">East Asian common octopus</name>
    <dbReference type="NCBI Taxonomy" id="2607531"/>
    <lineage>
        <taxon>Eukaryota</taxon>
        <taxon>Metazoa</taxon>
        <taxon>Spiralia</taxon>
        <taxon>Lophotrochozoa</taxon>
        <taxon>Mollusca</taxon>
        <taxon>Cephalopoda</taxon>
        <taxon>Coleoidea</taxon>
        <taxon>Octopodiformes</taxon>
        <taxon>Octopoda</taxon>
        <taxon>Incirrata</taxon>
        <taxon>Octopodidae</taxon>
        <taxon>Octopus</taxon>
    </lineage>
</organism>
<sequence length="243" mass="28676">MKASTEYHTILKVLQCLTIMVFVILKTVEPKYMEKFFKQLPNPRCINGRIGLKNETASVIECALYCMSDNRCGYFNYCNGECIMYKRWYGSEIVDYDCNCTSYLMLYGKSTNWQKVFAMKKTSFLRNPFYLHWDSMPIAKVKLNFRNINNVTHALYFNGTDTNHTSWFQENKLLSTPWRNGPPMKYIFNDMKPSLKIVKKANESFIKMLAERDGRKKFSMYYMEQGGSSRMDLKILNVFVLFK</sequence>
<dbReference type="Proteomes" id="UP000515154">
    <property type="component" value="Linkage group LG8"/>
</dbReference>
<proteinExistence type="predicted"/>
<dbReference type="AlphaFoldDB" id="A0A7E6F333"/>
<gene>
    <name evidence="2" type="primary">LOC118764578</name>
</gene>
<protein>
    <submittedName>
        <fullName evidence="2">Uncharacterized protein LOC118764578 isoform X1</fullName>
    </submittedName>
</protein>
<accession>A0A7E6F333</accession>
<name>A0A7E6F333_9MOLL</name>
<evidence type="ECO:0000313" key="2">
    <source>
        <dbReference type="RefSeq" id="XP_036361347.1"/>
    </source>
</evidence>